<dbReference type="InterPro" id="IPR000014">
    <property type="entry name" value="PAS"/>
</dbReference>
<comment type="similarity">
    <text evidence="1">Belongs to the adenylyl cyclase class-3 family.</text>
</comment>
<dbReference type="NCBIfam" id="TIGR00229">
    <property type="entry name" value="sensory_box"/>
    <property type="match status" value="1"/>
</dbReference>
<dbReference type="GO" id="GO:0009190">
    <property type="term" value="P:cyclic nucleotide biosynthetic process"/>
    <property type="evidence" value="ECO:0007669"/>
    <property type="project" value="InterPro"/>
</dbReference>
<dbReference type="CDD" id="cd00130">
    <property type="entry name" value="PAS"/>
    <property type="match status" value="1"/>
</dbReference>
<dbReference type="Proteomes" id="UP000264141">
    <property type="component" value="Unassembled WGS sequence"/>
</dbReference>
<dbReference type="SUPFAM" id="SSF55781">
    <property type="entry name" value="GAF domain-like"/>
    <property type="match status" value="1"/>
</dbReference>
<dbReference type="SUPFAM" id="SSF55785">
    <property type="entry name" value="PYP-like sensor domain (PAS domain)"/>
    <property type="match status" value="1"/>
</dbReference>
<feature type="domain" description="Guanylate cyclase" evidence="4">
    <location>
        <begin position="394"/>
        <end position="524"/>
    </location>
</feature>
<dbReference type="SMART" id="SM00065">
    <property type="entry name" value="GAF"/>
    <property type="match status" value="1"/>
</dbReference>
<protein>
    <submittedName>
        <fullName evidence="5">Adenylate/guanylate cyclase domain-containing protein</fullName>
    </submittedName>
</protein>
<feature type="domain" description="PAS" evidence="2">
    <location>
        <begin position="245"/>
        <end position="289"/>
    </location>
</feature>
<evidence type="ECO:0000313" key="5">
    <source>
        <dbReference type="EMBL" id="HCE17209.1"/>
    </source>
</evidence>
<dbReference type="PROSITE" id="PS50125">
    <property type="entry name" value="GUANYLATE_CYCLASE_2"/>
    <property type="match status" value="1"/>
</dbReference>
<evidence type="ECO:0000256" key="1">
    <source>
        <dbReference type="ARBA" id="ARBA00005381"/>
    </source>
</evidence>
<dbReference type="InterPro" id="IPR029787">
    <property type="entry name" value="Nucleotide_cyclase"/>
</dbReference>
<name>A0A3D1JF54_9CHLR</name>
<dbReference type="AlphaFoldDB" id="A0A3D1JF54"/>
<dbReference type="InterPro" id="IPR003018">
    <property type="entry name" value="GAF"/>
</dbReference>
<dbReference type="SMART" id="SM00091">
    <property type="entry name" value="PAS"/>
    <property type="match status" value="1"/>
</dbReference>
<dbReference type="PANTHER" id="PTHR43081:SF1">
    <property type="entry name" value="ADENYLATE CYCLASE, TERMINAL-DIFFERENTIATION SPECIFIC"/>
    <property type="match status" value="1"/>
</dbReference>
<dbReference type="CDD" id="cd07302">
    <property type="entry name" value="CHD"/>
    <property type="match status" value="1"/>
</dbReference>
<dbReference type="Pfam" id="PF08448">
    <property type="entry name" value="PAS_4"/>
    <property type="match status" value="1"/>
</dbReference>
<evidence type="ECO:0000259" key="4">
    <source>
        <dbReference type="PROSITE" id="PS50125"/>
    </source>
</evidence>
<dbReference type="Pfam" id="PF00211">
    <property type="entry name" value="Guanylate_cyc"/>
    <property type="match status" value="1"/>
</dbReference>
<dbReference type="GO" id="GO:0035556">
    <property type="term" value="P:intracellular signal transduction"/>
    <property type="evidence" value="ECO:0007669"/>
    <property type="project" value="InterPro"/>
</dbReference>
<dbReference type="Gene3D" id="3.30.70.1230">
    <property type="entry name" value="Nucleotide cyclase"/>
    <property type="match status" value="1"/>
</dbReference>
<dbReference type="Pfam" id="PF01590">
    <property type="entry name" value="GAF"/>
    <property type="match status" value="1"/>
</dbReference>
<dbReference type="OrthoDB" id="9806704at2"/>
<dbReference type="GO" id="GO:0004016">
    <property type="term" value="F:adenylate cyclase activity"/>
    <property type="evidence" value="ECO:0007669"/>
    <property type="project" value="UniProtKB-ARBA"/>
</dbReference>
<dbReference type="InterPro" id="IPR050697">
    <property type="entry name" value="Adenylyl/Guanylyl_Cyclase_3/4"/>
</dbReference>
<dbReference type="PROSITE" id="PS50113">
    <property type="entry name" value="PAC"/>
    <property type="match status" value="1"/>
</dbReference>
<feature type="domain" description="PAC" evidence="3">
    <location>
        <begin position="312"/>
        <end position="366"/>
    </location>
</feature>
<dbReference type="EMBL" id="DPBP01000022">
    <property type="protein sequence ID" value="HCE17209.1"/>
    <property type="molecule type" value="Genomic_DNA"/>
</dbReference>
<dbReference type="InterPro" id="IPR000700">
    <property type="entry name" value="PAS-assoc_C"/>
</dbReference>
<dbReference type="Gene3D" id="3.30.450.20">
    <property type="entry name" value="PAS domain"/>
    <property type="match status" value="1"/>
</dbReference>
<dbReference type="Gene3D" id="3.30.450.40">
    <property type="match status" value="1"/>
</dbReference>
<evidence type="ECO:0000259" key="2">
    <source>
        <dbReference type="PROSITE" id="PS50112"/>
    </source>
</evidence>
<dbReference type="RefSeq" id="WP_062193206.1">
    <property type="nucleotide sequence ID" value="NZ_DF967965.1"/>
</dbReference>
<evidence type="ECO:0000313" key="6">
    <source>
        <dbReference type="Proteomes" id="UP000264141"/>
    </source>
</evidence>
<organism evidence="5 6">
    <name type="scientific">Anaerolinea thermolimosa</name>
    <dbReference type="NCBI Taxonomy" id="229919"/>
    <lineage>
        <taxon>Bacteria</taxon>
        <taxon>Bacillati</taxon>
        <taxon>Chloroflexota</taxon>
        <taxon>Anaerolineae</taxon>
        <taxon>Anaerolineales</taxon>
        <taxon>Anaerolineaceae</taxon>
        <taxon>Anaerolinea</taxon>
    </lineage>
</organism>
<dbReference type="InterPro" id="IPR029016">
    <property type="entry name" value="GAF-like_dom_sf"/>
</dbReference>
<dbReference type="PROSITE" id="PS50112">
    <property type="entry name" value="PAS"/>
    <property type="match status" value="1"/>
</dbReference>
<evidence type="ECO:0000259" key="3">
    <source>
        <dbReference type="PROSITE" id="PS50113"/>
    </source>
</evidence>
<dbReference type="InterPro" id="IPR001054">
    <property type="entry name" value="A/G_cyclase"/>
</dbReference>
<dbReference type="InterPro" id="IPR035965">
    <property type="entry name" value="PAS-like_dom_sf"/>
</dbReference>
<proteinExistence type="inferred from homology"/>
<gene>
    <name evidence="5" type="ORF">DEQ80_05065</name>
</gene>
<dbReference type="PANTHER" id="PTHR43081">
    <property type="entry name" value="ADENYLATE CYCLASE, TERMINAL-DIFFERENTIATION SPECIFIC-RELATED"/>
    <property type="match status" value="1"/>
</dbReference>
<accession>A0A3D1JF54</accession>
<dbReference type="STRING" id="229919.GCA_001050195_02076"/>
<dbReference type="SUPFAM" id="SSF55073">
    <property type="entry name" value="Nucleotide cyclase"/>
    <property type="match status" value="1"/>
</dbReference>
<dbReference type="InterPro" id="IPR013656">
    <property type="entry name" value="PAS_4"/>
</dbReference>
<dbReference type="SMART" id="SM00044">
    <property type="entry name" value="CYCc"/>
    <property type="match status" value="1"/>
</dbReference>
<comment type="caution">
    <text evidence="5">The sequence shown here is derived from an EMBL/GenBank/DDBJ whole genome shotgun (WGS) entry which is preliminary data.</text>
</comment>
<reference evidence="5 6" key="1">
    <citation type="journal article" date="2018" name="Nat. Biotechnol.">
        <title>A standardized bacterial taxonomy based on genome phylogeny substantially revises the tree of life.</title>
        <authorList>
            <person name="Parks D.H."/>
            <person name="Chuvochina M."/>
            <person name="Waite D.W."/>
            <person name="Rinke C."/>
            <person name="Skarshewski A."/>
            <person name="Chaumeil P.A."/>
            <person name="Hugenholtz P."/>
        </authorList>
    </citation>
    <scope>NUCLEOTIDE SEQUENCE [LARGE SCALE GENOMIC DNA]</scope>
    <source>
        <strain evidence="5">UBA8781</strain>
    </source>
</reference>
<sequence>MASLTNLTTSTLVSVDQQLNSLIELFHEVENYLKTYRPAFIPDHVYQAVEGTAASLPSLRKQISALEAEWRNLRSLAQIGSVVNSSLDLDRVLQVVMDTIIQITGAERGFLMLKNNETGEMDVRVARNWSHESLEPGELNISQTVIRRVLNSGQPVMTTDAQEDPRFAGQESVVLHNLRSILCVPLHVKQELTGVIYVDNRVRAGIFTRRHLELLIGFSNQAGVAIANAHLYNSIRSTLEEVTELKKLMDNVFSSIPSGVISTTPDGRIRLCNRAATQILGIPADHLVNLPLSDVLPELQDTAASVTVGGYTVVGFEFTRERSSLLKQHLRASLSPIQDENGHAHGLVIVMEDLTEQRRLEARQSLFSRMVAPAVIDQIELHAMHTGGERREITILFADLRGFTSYSELVQPEELVSVLNRYLSAAADAILQEGGTIDKFLGDAVMAWFNAPLPQVDHTLRAVRAALSIRDSVQQLNAESSHGEYLSFGVGIHVGEAVLGLIGTEKRLDYTAIGDSVNTARRIQENAIGGQILISKAAYERVAHRVKAGQVFPLRAYGKREPVVVVEVAGLR</sequence>